<dbReference type="WBParaSite" id="DME_0000121001-mRNA-1">
    <property type="protein sequence ID" value="DME_0000121001-mRNA-1"/>
    <property type="gene ID" value="DME_0000121001"/>
</dbReference>
<evidence type="ECO:0000313" key="2">
    <source>
        <dbReference type="EMBL" id="VDN55597.1"/>
    </source>
</evidence>
<reference evidence="5" key="1">
    <citation type="submission" date="2017-02" db="UniProtKB">
        <authorList>
            <consortium name="WormBaseParasite"/>
        </authorList>
    </citation>
    <scope>IDENTIFICATION</scope>
</reference>
<evidence type="ECO:0000313" key="3">
    <source>
        <dbReference type="Proteomes" id="UP000038040"/>
    </source>
</evidence>
<organism evidence="3 5">
    <name type="scientific">Dracunculus medinensis</name>
    <name type="common">Guinea worm</name>
    <dbReference type="NCBI Taxonomy" id="318479"/>
    <lineage>
        <taxon>Eukaryota</taxon>
        <taxon>Metazoa</taxon>
        <taxon>Ecdysozoa</taxon>
        <taxon>Nematoda</taxon>
        <taxon>Chromadorea</taxon>
        <taxon>Rhabditida</taxon>
        <taxon>Spirurina</taxon>
        <taxon>Dracunculoidea</taxon>
        <taxon>Dracunculidae</taxon>
        <taxon>Dracunculus</taxon>
    </lineage>
</organism>
<proteinExistence type="predicted"/>
<gene>
    <name evidence="2" type="ORF">DME_LOCUS5570</name>
</gene>
<evidence type="ECO:0000313" key="5">
    <source>
        <dbReference type="WBParaSite" id="DME_0000121001-mRNA-1"/>
    </source>
</evidence>
<dbReference type="AlphaFoldDB" id="A0A0N4U3B1"/>
<protein>
    <submittedName>
        <fullName evidence="5">SCP domain-containing protein</fullName>
    </submittedName>
</protein>
<dbReference type="OrthoDB" id="5871106at2759"/>
<dbReference type="Proteomes" id="UP000038040">
    <property type="component" value="Unplaced"/>
</dbReference>
<evidence type="ECO:0000256" key="1">
    <source>
        <dbReference type="SAM" id="SignalP"/>
    </source>
</evidence>
<name>A0A0N4U3B1_DRAME</name>
<keyword evidence="4" id="KW-1185">Reference proteome</keyword>
<evidence type="ECO:0000313" key="4">
    <source>
        <dbReference type="Proteomes" id="UP000274756"/>
    </source>
</evidence>
<feature type="signal peptide" evidence="1">
    <location>
        <begin position="1"/>
        <end position="17"/>
    </location>
</feature>
<sequence length="119" mass="13568">MHKKLLLLTVVFTIVTSKVEEMTRENMPGAKYYDGKKFVFPISDETMEEILDRWMQQAMSGLLSGVSIKKSANLNNDDKKWLQTCEKQSKTVNEQARCVVKAFGSGKMNKKNNEGQNCK</sequence>
<dbReference type="EMBL" id="UYYG01001152">
    <property type="protein sequence ID" value="VDN55597.1"/>
    <property type="molecule type" value="Genomic_DNA"/>
</dbReference>
<feature type="chain" id="PRO_5041119885" evidence="1">
    <location>
        <begin position="18"/>
        <end position="119"/>
    </location>
</feature>
<dbReference type="Proteomes" id="UP000274756">
    <property type="component" value="Unassembled WGS sequence"/>
</dbReference>
<keyword evidence="1" id="KW-0732">Signal</keyword>
<accession>A0A0N4U3B1</accession>
<reference evidence="2 4" key="2">
    <citation type="submission" date="2018-11" db="EMBL/GenBank/DDBJ databases">
        <authorList>
            <consortium name="Pathogen Informatics"/>
        </authorList>
    </citation>
    <scope>NUCLEOTIDE SEQUENCE [LARGE SCALE GENOMIC DNA]</scope>
</reference>